<dbReference type="Pfam" id="PF13366">
    <property type="entry name" value="PDDEXK_3"/>
    <property type="match status" value="1"/>
</dbReference>
<proteinExistence type="predicted"/>
<gene>
    <name evidence="1" type="ORF">HHL17_04105</name>
</gene>
<dbReference type="Proteomes" id="UP000583266">
    <property type="component" value="Unassembled WGS sequence"/>
</dbReference>
<organism evidence="1 2">
    <name type="scientific">Chitinophaga fulva</name>
    <dbReference type="NCBI Taxonomy" id="2728842"/>
    <lineage>
        <taxon>Bacteria</taxon>
        <taxon>Pseudomonadati</taxon>
        <taxon>Bacteroidota</taxon>
        <taxon>Chitinophagia</taxon>
        <taxon>Chitinophagales</taxon>
        <taxon>Chitinophagaceae</taxon>
        <taxon>Chitinophaga</taxon>
    </lineage>
</organism>
<protein>
    <submittedName>
        <fullName evidence="1">GxxExxY protein</fullName>
    </submittedName>
</protein>
<dbReference type="EMBL" id="JABBGC010000001">
    <property type="protein sequence ID" value="NML36369.1"/>
    <property type="molecule type" value="Genomic_DNA"/>
</dbReference>
<evidence type="ECO:0000313" key="1">
    <source>
        <dbReference type="EMBL" id="NML36369.1"/>
    </source>
</evidence>
<keyword evidence="2" id="KW-1185">Reference proteome</keyword>
<accession>A0A848GG19</accession>
<comment type="caution">
    <text evidence="1">The sequence shown here is derived from an EMBL/GenBank/DDBJ whole genome shotgun (WGS) entry which is preliminary data.</text>
</comment>
<dbReference type="AlphaFoldDB" id="A0A848GG19"/>
<evidence type="ECO:0000313" key="2">
    <source>
        <dbReference type="Proteomes" id="UP000583266"/>
    </source>
</evidence>
<name>A0A848GG19_9BACT</name>
<dbReference type="InterPro" id="IPR026350">
    <property type="entry name" value="GxxExxY"/>
</dbReference>
<sequence>MVMINPNYTHSELTSKIIGCAMKVHRALGNGFLEVVYQNCLAIEMRANGIVFEREKGISIFYMGELVGTRRADFLIEGKVCVELKAVKQIDNAHIAQTINYLEAHNIEIGLLINFGAISLEFKRVRNGKFMHS</sequence>
<dbReference type="NCBIfam" id="TIGR04256">
    <property type="entry name" value="GxxExxY"/>
    <property type="match status" value="1"/>
</dbReference>
<reference evidence="1 2" key="1">
    <citation type="submission" date="2020-04" db="EMBL/GenBank/DDBJ databases">
        <title>Chitinophaga sp. G-6-1-13 sp. nov., isolated from soil.</title>
        <authorList>
            <person name="Dahal R.H."/>
            <person name="Chaudhary D.K."/>
        </authorList>
    </citation>
    <scope>NUCLEOTIDE SEQUENCE [LARGE SCALE GENOMIC DNA]</scope>
    <source>
        <strain evidence="1 2">G-6-1-13</strain>
    </source>
</reference>